<dbReference type="AlphaFoldDB" id="A0A4V2YVM3"/>
<evidence type="ECO:0000256" key="1">
    <source>
        <dbReference type="SAM" id="MobiDB-lite"/>
    </source>
</evidence>
<protein>
    <recommendedName>
        <fullName evidence="4">EF-hand domain-containing protein</fullName>
    </recommendedName>
</protein>
<gene>
    <name evidence="2" type="ORF">E1298_23400</name>
</gene>
<feature type="region of interest" description="Disordered" evidence="1">
    <location>
        <begin position="1"/>
        <end position="34"/>
    </location>
</feature>
<dbReference type="EMBL" id="SMKU01000130">
    <property type="protein sequence ID" value="TDD81987.1"/>
    <property type="molecule type" value="Genomic_DNA"/>
</dbReference>
<dbReference type="Proteomes" id="UP000294513">
    <property type="component" value="Unassembled WGS sequence"/>
</dbReference>
<dbReference type="RefSeq" id="WP_131896696.1">
    <property type="nucleotide sequence ID" value="NZ_SMKU01000130.1"/>
</dbReference>
<accession>A0A4V2YVM3</accession>
<dbReference type="OrthoDB" id="465673at2"/>
<dbReference type="Gene3D" id="1.10.238.10">
    <property type="entry name" value="EF-hand"/>
    <property type="match status" value="1"/>
</dbReference>
<evidence type="ECO:0000313" key="3">
    <source>
        <dbReference type="Proteomes" id="UP000294513"/>
    </source>
</evidence>
<reference evidence="2 3" key="1">
    <citation type="submission" date="2019-03" db="EMBL/GenBank/DDBJ databases">
        <title>Draft genome sequences of novel Actinobacteria.</title>
        <authorList>
            <person name="Sahin N."/>
            <person name="Ay H."/>
            <person name="Saygin H."/>
        </authorList>
    </citation>
    <scope>NUCLEOTIDE SEQUENCE [LARGE SCALE GENOMIC DNA]</scope>
    <source>
        <strain evidence="2 3">H3C3</strain>
    </source>
</reference>
<proteinExistence type="predicted"/>
<name>A0A4V2YVM3_9ACTN</name>
<organism evidence="2 3">
    <name type="scientific">Actinomadura rubrisoli</name>
    <dbReference type="NCBI Taxonomy" id="2530368"/>
    <lineage>
        <taxon>Bacteria</taxon>
        <taxon>Bacillati</taxon>
        <taxon>Actinomycetota</taxon>
        <taxon>Actinomycetes</taxon>
        <taxon>Streptosporangiales</taxon>
        <taxon>Thermomonosporaceae</taxon>
        <taxon>Actinomadura</taxon>
    </lineage>
</organism>
<evidence type="ECO:0000313" key="2">
    <source>
        <dbReference type="EMBL" id="TDD81987.1"/>
    </source>
</evidence>
<comment type="caution">
    <text evidence="2">The sequence shown here is derived from an EMBL/GenBank/DDBJ whole genome shotgun (WGS) entry which is preliminary data.</text>
</comment>
<feature type="compositionally biased region" description="Basic and acidic residues" evidence="1">
    <location>
        <begin position="18"/>
        <end position="33"/>
    </location>
</feature>
<keyword evidence="3" id="KW-1185">Reference proteome</keyword>
<sequence>MTATEPVLADLRRRKSDRRSAPLDRDGDGRDRVISGPQVQRLLEVRGVDAGIAFARLDRDRSGFVSRAKLPQAVREFYCSDDPEAPGDWLNGPA</sequence>
<evidence type="ECO:0008006" key="4">
    <source>
        <dbReference type="Google" id="ProtNLM"/>
    </source>
</evidence>